<dbReference type="GO" id="GO:0032259">
    <property type="term" value="P:methylation"/>
    <property type="evidence" value="ECO:0007669"/>
    <property type="project" value="UniProtKB-KW"/>
</dbReference>
<protein>
    <submittedName>
        <fullName evidence="2">Phospholipid N-methyltransferase</fullName>
    </submittedName>
</protein>
<feature type="domain" description="Methyltransferase" evidence="1">
    <location>
        <begin position="43"/>
        <end position="140"/>
    </location>
</feature>
<dbReference type="AlphaFoldDB" id="A0A0P7YMH5"/>
<dbReference type="Pfam" id="PF13649">
    <property type="entry name" value="Methyltransf_25"/>
    <property type="match status" value="1"/>
</dbReference>
<name>A0A0P7YMH5_9BACT</name>
<dbReference type="SUPFAM" id="SSF53335">
    <property type="entry name" value="S-adenosyl-L-methionine-dependent methyltransferases"/>
    <property type="match status" value="1"/>
</dbReference>
<dbReference type="STRING" id="1305737.GCA_000526355_01281"/>
<dbReference type="PATRIC" id="fig|1305737.6.peg.623"/>
<dbReference type="EMBL" id="LJXT01000003">
    <property type="protein sequence ID" value="KPQ19988.1"/>
    <property type="molecule type" value="Genomic_DNA"/>
</dbReference>
<evidence type="ECO:0000313" key="2">
    <source>
        <dbReference type="EMBL" id="KPQ19988.1"/>
    </source>
</evidence>
<keyword evidence="2" id="KW-0808">Transferase</keyword>
<dbReference type="Proteomes" id="UP000050421">
    <property type="component" value="Unassembled WGS sequence"/>
</dbReference>
<dbReference type="GO" id="GO:0008168">
    <property type="term" value="F:methyltransferase activity"/>
    <property type="evidence" value="ECO:0007669"/>
    <property type="project" value="UniProtKB-KW"/>
</dbReference>
<dbReference type="Gene3D" id="3.40.50.150">
    <property type="entry name" value="Vaccinia Virus protein VP39"/>
    <property type="match status" value="1"/>
</dbReference>
<dbReference type="GO" id="GO:0003723">
    <property type="term" value="F:RNA binding"/>
    <property type="evidence" value="ECO:0007669"/>
    <property type="project" value="UniProtKB-KW"/>
</dbReference>
<dbReference type="OrthoDB" id="9805585at2"/>
<evidence type="ECO:0000259" key="1">
    <source>
        <dbReference type="Pfam" id="PF13649"/>
    </source>
</evidence>
<reference evidence="2 3" key="1">
    <citation type="submission" date="2015-09" db="EMBL/GenBank/DDBJ databases">
        <title>Identification and resolution of microdiversity through metagenomic sequencing of parallel consortia.</title>
        <authorList>
            <person name="Nelson W.C."/>
            <person name="Romine M.F."/>
            <person name="Lindemann S.R."/>
        </authorList>
    </citation>
    <scope>NUCLEOTIDE SEQUENCE [LARGE SCALE GENOMIC DNA]</scope>
    <source>
        <strain evidence="2">HL-49</strain>
    </source>
</reference>
<accession>A0A0P7YMH5</accession>
<comment type="caution">
    <text evidence="2">The sequence shown here is derived from an EMBL/GenBank/DDBJ whole genome shotgun (WGS) entry which is preliminary data.</text>
</comment>
<dbReference type="CDD" id="cd02440">
    <property type="entry name" value="AdoMet_MTases"/>
    <property type="match status" value="1"/>
</dbReference>
<dbReference type="InterPro" id="IPR041698">
    <property type="entry name" value="Methyltransf_25"/>
</dbReference>
<proteinExistence type="predicted"/>
<keyword evidence="2" id="KW-0489">Methyltransferase</keyword>
<gene>
    <name evidence="2" type="ORF">HLUCCX10_00815</name>
</gene>
<organism evidence="2 3">
    <name type="scientific">Algoriphagus marincola HL-49</name>
    <dbReference type="NCBI Taxonomy" id="1305737"/>
    <lineage>
        <taxon>Bacteria</taxon>
        <taxon>Pseudomonadati</taxon>
        <taxon>Bacteroidota</taxon>
        <taxon>Cytophagia</taxon>
        <taxon>Cytophagales</taxon>
        <taxon>Cyclobacteriaceae</taxon>
        <taxon>Algoriphagus</taxon>
    </lineage>
</organism>
<dbReference type="eggNOG" id="COG3963">
    <property type="taxonomic scope" value="Bacteria"/>
</dbReference>
<dbReference type="InterPro" id="IPR029063">
    <property type="entry name" value="SAM-dependent_MTases_sf"/>
</dbReference>
<evidence type="ECO:0000313" key="3">
    <source>
        <dbReference type="Proteomes" id="UP000050421"/>
    </source>
</evidence>
<sequence length="181" mass="20084">MGKSNLLIELYSNLSTTGALTFSSKALVKKMVTQVDLKDANLIVELGGGDGSITQGIINQMGPQTKLLVFEINSSFCEEMRKQFDNPNVQIINDSADQIENYLNGEKVDFILSSLPFSFISKEITDSILSQSRSVLNQGGAFIQICYSYLLKNLFKKYFPEVNVSFTLKNLPPAFVMVCQS</sequence>